<dbReference type="Pfam" id="PF17419">
    <property type="entry name" value="MauJ"/>
    <property type="match status" value="1"/>
</dbReference>
<sequence>MQSGEDISTYIATQGRHAIAHAERDDIVDPDDPADHQRIIQDLPLMRHLAEIAMEERLEVPRPDAYWKDHVYELAGFSKLFTEAGLEALRRGELAPHEKYECPEHYFVLARKQGKCFPLGKMKMFEGSIFNKTLVIILESESQNIRVRVALDFVNERLIFDPLQDVFFNQTRNSRSSVLEEIEFKKFLWCMFCNGKIEIWDETGEQQMAISQSCILTNVLLDYEAHQLQLEQLNKLLDQFPPD</sequence>
<gene>
    <name evidence="1" type="ORF">KAM348_34400</name>
</gene>
<accession>A0AAI9KUF9</accession>
<dbReference type="InterPro" id="IPR035383">
    <property type="entry name" value="MauJ"/>
</dbReference>
<protein>
    <submittedName>
        <fullName evidence="1">Uncharacterized protein</fullName>
    </submittedName>
</protein>
<name>A0AAI9KUF9_AERCA</name>
<organism evidence="1 2">
    <name type="scientific">Aeromonas caviae</name>
    <name type="common">Aeromonas punctata</name>
    <dbReference type="NCBI Taxonomy" id="648"/>
    <lineage>
        <taxon>Bacteria</taxon>
        <taxon>Pseudomonadati</taxon>
        <taxon>Pseudomonadota</taxon>
        <taxon>Gammaproteobacteria</taxon>
        <taxon>Aeromonadales</taxon>
        <taxon>Aeromonadaceae</taxon>
        <taxon>Aeromonas</taxon>
    </lineage>
</organism>
<evidence type="ECO:0000313" key="2">
    <source>
        <dbReference type="Proteomes" id="UP000887009"/>
    </source>
</evidence>
<evidence type="ECO:0000313" key="1">
    <source>
        <dbReference type="EMBL" id="GJA56017.1"/>
    </source>
</evidence>
<comment type="caution">
    <text evidence="1">The sequence shown here is derived from an EMBL/GenBank/DDBJ whole genome shotgun (WGS) entry which is preliminary data.</text>
</comment>
<dbReference type="AlphaFoldDB" id="A0AAI9KUF9"/>
<reference evidence="1" key="1">
    <citation type="submission" date="2021-07" db="EMBL/GenBank/DDBJ databases">
        <title>Draft genome sequence of carbapenem-resistant Aeromonas spp. in Japan.</title>
        <authorList>
            <person name="Maehana S."/>
            <person name="Suzuki M."/>
            <person name="Kitasato H."/>
        </authorList>
    </citation>
    <scope>NUCLEOTIDE SEQUENCE</scope>
    <source>
        <strain evidence="1">KAM348</strain>
    </source>
</reference>
<dbReference type="Proteomes" id="UP000887009">
    <property type="component" value="Unassembled WGS sequence"/>
</dbReference>
<proteinExistence type="predicted"/>
<dbReference type="EMBL" id="BPNL01000049">
    <property type="protein sequence ID" value="GJA56017.1"/>
    <property type="molecule type" value="Genomic_DNA"/>
</dbReference>